<dbReference type="Proteomes" id="UP000264310">
    <property type="component" value="Unassembled WGS sequence"/>
</dbReference>
<dbReference type="InterPro" id="IPR010985">
    <property type="entry name" value="Ribbon_hlx_hlx"/>
</dbReference>
<keyword evidence="4" id="KW-0238">DNA-binding</keyword>
<dbReference type="EMBL" id="QURL01000006">
    <property type="protein sequence ID" value="RFC62569.1"/>
    <property type="molecule type" value="Genomic_DNA"/>
</dbReference>
<evidence type="ECO:0000256" key="2">
    <source>
        <dbReference type="ARBA" id="ARBA00022649"/>
    </source>
</evidence>
<dbReference type="Pfam" id="PF08681">
    <property type="entry name" value="TacA1"/>
    <property type="match status" value="1"/>
</dbReference>
<dbReference type="GO" id="GO:0006355">
    <property type="term" value="P:regulation of DNA-templated transcription"/>
    <property type="evidence" value="ECO:0007669"/>
    <property type="project" value="InterPro"/>
</dbReference>
<dbReference type="Gene3D" id="1.20.5.780">
    <property type="entry name" value="Single helix bin"/>
    <property type="match status" value="1"/>
</dbReference>
<dbReference type="PANTHER" id="PTHR35401:SF1">
    <property type="entry name" value="CYTOPLASMIC PROTEIN"/>
    <property type="match status" value="1"/>
</dbReference>
<evidence type="ECO:0000256" key="4">
    <source>
        <dbReference type="ARBA" id="ARBA00023125"/>
    </source>
</evidence>
<keyword evidence="5" id="KW-0804">Transcription</keyword>
<keyword evidence="8" id="KW-1185">Reference proteome</keyword>
<accession>A0A371X022</accession>
<dbReference type="SUPFAM" id="SSF47598">
    <property type="entry name" value="Ribbon-helix-helix"/>
    <property type="match status" value="1"/>
</dbReference>
<dbReference type="InterPro" id="IPR014795">
    <property type="entry name" value="TacA_1-like"/>
</dbReference>
<gene>
    <name evidence="7" type="ORF">DYI37_15060</name>
</gene>
<protein>
    <submittedName>
        <fullName evidence="7">DUF1778 domain-containing protein</fullName>
    </submittedName>
</protein>
<evidence type="ECO:0000313" key="8">
    <source>
        <dbReference type="Proteomes" id="UP000264310"/>
    </source>
</evidence>
<reference evidence="7 8" key="1">
    <citation type="submission" date="2018-08" db="EMBL/GenBank/DDBJ databases">
        <title>Fulvimarina sp. 85, whole genome shotgun sequence.</title>
        <authorList>
            <person name="Tuo L."/>
        </authorList>
    </citation>
    <scope>NUCLEOTIDE SEQUENCE [LARGE SCALE GENOMIC DNA]</scope>
    <source>
        <strain evidence="7 8">85</strain>
    </source>
</reference>
<sequence length="165" mass="18283">MTMIALDRRCSPGLWSADSRQAVKIDRPFRTRHLFIHCQYRPSAISCRGRMHMKPNNLGAECGPLGLEDRGMSTAKKDETFTARIAPADLELIRRAAAVSGKSLSNFVMESALYSAQKSLMDQRFLHLDAALFDAVSETLSRPATAHPALVDLFAEENVWATSSD</sequence>
<evidence type="ECO:0000256" key="1">
    <source>
        <dbReference type="ARBA" id="ARBA00022491"/>
    </source>
</evidence>
<dbReference type="GO" id="GO:0003677">
    <property type="term" value="F:DNA binding"/>
    <property type="evidence" value="ECO:0007669"/>
    <property type="project" value="UniProtKB-KW"/>
</dbReference>
<keyword evidence="2" id="KW-1277">Toxin-antitoxin system</keyword>
<keyword evidence="3" id="KW-0805">Transcription regulation</keyword>
<proteinExistence type="inferred from homology"/>
<evidence type="ECO:0000256" key="6">
    <source>
        <dbReference type="ARBA" id="ARBA00049988"/>
    </source>
</evidence>
<keyword evidence="1" id="KW-0678">Repressor</keyword>
<comment type="caution">
    <text evidence="7">The sequence shown here is derived from an EMBL/GenBank/DDBJ whole genome shotgun (WGS) entry which is preliminary data.</text>
</comment>
<organism evidence="7 8">
    <name type="scientific">Fulvimarina endophytica</name>
    <dbReference type="NCBI Taxonomy" id="2293836"/>
    <lineage>
        <taxon>Bacteria</taxon>
        <taxon>Pseudomonadati</taxon>
        <taxon>Pseudomonadota</taxon>
        <taxon>Alphaproteobacteria</taxon>
        <taxon>Hyphomicrobiales</taxon>
        <taxon>Aurantimonadaceae</taxon>
        <taxon>Fulvimarina</taxon>
    </lineage>
</organism>
<comment type="similarity">
    <text evidence="6">Belongs to the TacA antitoxin family.</text>
</comment>
<evidence type="ECO:0000313" key="7">
    <source>
        <dbReference type="EMBL" id="RFC62569.1"/>
    </source>
</evidence>
<dbReference type="AlphaFoldDB" id="A0A371X022"/>
<dbReference type="PANTHER" id="PTHR35401">
    <property type="entry name" value="COPG FAMILY HELIX-TURN-HELIX PROTEIN-RELATED-RELATED"/>
    <property type="match status" value="1"/>
</dbReference>
<name>A0A371X022_9HYPH</name>
<evidence type="ECO:0000256" key="5">
    <source>
        <dbReference type="ARBA" id="ARBA00023163"/>
    </source>
</evidence>
<evidence type="ECO:0000256" key="3">
    <source>
        <dbReference type="ARBA" id="ARBA00023015"/>
    </source>
</evidence>